<evidence type="ECO:0000256" key="1">
    <source>
        <dbReference type="SAM" id="SignalP"/>
    </source>
</evidence>
<keyword evidence="1" id="KW-0732">Signal</keyword>
<keyword evidence="3" id="KW-1185">Reference proteome</keyword>
<feature type="chain" id="PRO_5042209860" evidence="1">
    <location>
        <begin position="18"/>
        <end position="173"/>
    </location>
</feature>
<gene>
    <name evidence="2" type="ORF">JIN83_15580</name>
</gene>
<dbReference type="RefSeq" id="WP_309491016.1">
    <property type="nucleotide sequence ID" value="NZ_JAENIG010000013.1"/>
</dbReference>
<protein>
    <submittedName>
        <fullName evidence="2">Uncharacterized protein</fullName>
    </submittedName>
</protein>
<organism evidence="2 3">
    <name type="scientific">Oceaniferula flava</name>
    <dbReference type="NCBI Taxonomy" id="2800421"/>
    <lineage>
        <taxon>Bacteria</taxon>
        <taxon>Pseudomonadati</taxon>
        <taxon>Verrucomicrobiota</taxon>
        <taxon>Verrucomicrobiia</taxon>
        <taxon>Verrucomicrobiales</taxon>
        <taxon>Verrucomicrobiaceae</taxon>
        <taxon>Oceaniferula</taxon>
    </lineage>
</organism>
<comment type="caution">
    <text evidence="2">The sequence shown here is derived from an EMBL/GenBank/DDBJ whole genome shotgun (WGS) entry which is preliminary data.</text>
</comment>
<sequence length="173" mass="19721">MSIVCFSVWALLLSALAAEEAKPAADWRIELVPSRYSTGKGAVLYATKPLDTFYIILHNTSGKDLRLWRDWCSWGYDNLRLEATLADGQVVQLSKRAKEWDKNYPDVFTVAAGKSHVLEVHLGGQLWQGVKQLPEEPFQLVVHYQIDPSKEGERRKIWIGKLRSEPLTVTLRQ</sequence>
<reference evidence="2" key="1">
    <citation type="submission" date="2021-01" db="EMBL/GenBank/DDBJ databases">
        <title>Modified the classification status of verrucomicrobia.</title>
        <authorList>
            <person name="Feng X."/>
        </authorList>
    </citation>
    <scope>NUCLEOTIDE SEQUENCE</scope>
    <source>
        <strain evidence="2">5K15</strain>
    </source>
</reference>
<dbReference type="Proteomes" id="UP000634206">
    <property type="component" value="Unassembled WGS sequence"/>
</dbReference>
<evidence type="ECO:0000313" key="3">
    <source>
        <dbReference type="Proteomes" id="UP000634206"/>
    </source>
</evidence>
<dbReference type="EMBL" id="JAENIG010000013">
    <property type="protein sequence ID" value="MBK1856393.1"/>
    <property type="molecule type" value="Genomic_DNA"/>
</dbReference>
<accession>A0AAE2VA92</accession>
<evidence type="ECO:0000313" key="2">
    <source>
        <dbReference type="EMBL" id="MBK1856393.1"/>
    </source>
</evidence>
<feature type="signal peptide" evidence="1">
    <location>
        <begin position="1"/>
        <end position="17"/>
    </location>
</feature>
<proteinExistence type="predicted"/>
<name>A0AAE2VA92_9BACT</name>
<dbReference type="AlphaFoldDB" id="A0AAE2VA92"/>